<accession>A0A7W0HQW8</accession>
<dbReference type="EMBL" id="JACDUR010000003">
    <property type="protein sequence ID" value="MBA2892315.1"/>
    <property type="molecule type" value="Genomic_DNA"/>
</dbReference>
<dbReference type="AlphaFoldDB" id="A0A7W0HQW8"/>
<dbReference type="RefSeq" id="WP_281389659.1">
    <property type="nucleotide sequence ID" value="NZ_BAABAM010000002.1"/>
</dbReference>
<protein>
    <submittedName>
        <fullName evidence="1">Uncharacterized protein</fullName>
    </submittedName>
</protein>
<organism evidence="1 2">
    <name type="scientific">Nonomuraea soli</name>
    <dbReference type="NCBI Taxonomy" id="1032476"/>
    <lineage>
        <taxon>Bacteria</taxon>
        <taxon>Bacillati</taxon>
        <taxon>Actinomycetota</taxon>
        <taxon>Actinomycetes</taxon>
        <taxon>Streptosporangiales</taxon>
        <taxon>Streptosporangiaceae</taxon>
        <taxon>Nonomuraea</taxon>
    </lineage>
</organism>
<evidence type="ECO:0000313" key="1">
    <source>
        <dbReference type="EMBL" id="MBA2892315.1"/>
    </source>
</evidence>
<reference evidence="1 2" key="1">
    <citation type="submission" date="2020-07" db="EMBL/GenBank/DDBJ databases">
        <title>Genomic Encyclopedia of Type Strains, Phase IV (KMG-IV): sequencing the most valuable type-strain genomes for metagenomic binning, comparative biology and taxonomic classification.</title>
        <authorList>
            <person name="Goeker M."/>
        </authorList>
    </citation>
    <scope>NUCLEOTIDE SEQUENCE [LARGE SCALE GENOMIC DNA]</scope>
    <source>
        <strain evidence="1 2">DSM 45533</strain>
    </source>
</reference>
<gene>
    <name evidence="1" type="ORF">HNR30_003656</name>
</gene>
<evidence type="ECO:0000313" key="2">
    <source>
        <dbReference type="Proteomes" id="UP000530928"/>
    </source>
</evidence>
<keyword evidence="2" id="KW-1185">Reference proteome</keyword>
<name>A0A7W0HQW8_9ACTN</name>
<sequence length="42" mass="4423">MSDNPEPGTGVEELIDDLETHAALPVASAFTEDCTALTWDCG</sequence>
<comment type="caution">
    <text evidence="1">The sequence shown here is derived from an EMBL/GenBank/DDBJ whole genome shotgun (WGS) entry which is preliminary data.</text>
</comment>
<proteinExistence type="predicted"/>
<dbReference type="Proteomes" id="UP000530928">
    <property type="component" value="Unassembled WGS sequence"/>
</dbReference>